<accession>A0ABS5BZE9</accession>
<evidence type="ECO:0000256" key="1">
    <source>
        <dbReference type="SAM" id="Phobius"/>
    </source>
</evidence>
<dbReference type="InterPro" id="IPR011453">
    <property type="entry name" value="DUF1559"/>
</dbReference>
<evidence type="ECO:0000313" key="4">
    <source>
        <dbReference type="Proteomes" id="UP000676565"/>
    </source>
</evidence>
<comment type="caution">
    <text evidence="3">The sequence shown here is derived from an EMBL/GenBank/DDBJ whole genome shotgun (WGS) entry which is preliminary data.</text>
</comment>
<name>A0ABS5BZE9_9BACT</name>
<dbReference type="NCBIfam" id="TIGR02532">
    <property type="entry name" value="IV_pilin_GFxxxE"/>
    <property type="match status" value="1"/>
</dbReference>
<reference evidence="3 4" key="1">
    <citation type="submission" date="2021-04" db="EMBL/GenBank/DDBJ databases">
        <authorList>
            <person name="Ivanova A."/>
        </authorList>
    </citation>
    <scope>NUCLEOTIDE SEQUENCE [LARGE SCALE GENOMIC DNA]</scope>
    <source>
        <strain evidence="3 4">G18</strain>
    </source>
</reference>
<evidence type="ECO:0000259" key="2">
    <source>
        <dbReference type="Pfam" id="PF07596"/>
    </source>
</evidence>
<dbReference type="EMBL" id="JAGKQQ010000001">
    <property type="protein sequence ID" value="MBP3959099.1"/>
    <property type="molecule type" value="Genomic_DNA"/>
</dbReference>
<feature type="transmembrane region" description="Helical" evidence="1">
    <location>
        <begin position="12"/>
        <end position="35"/>
    </location>
</feature>
<proteinExistence type="predicted"/>
<keyword evidence="1" id="KW-1133">Transmembrane helix</keyword>
<dbReference type="InterPro" id="IPR012902">
    <property type="entry name" value="N_methyl_site"/>
</dbReference>
<keyword evidence="1" id="KW-0812">Transmembrane</keyword>
<dbReference type="RefSeq" id="WP_210659626.1">
    <property type="nucleotide sequence ID" value="NZ_JAGKQQ010000001.1"/>
</dbReference>
<dbReference type="Proteomes" id="UP000676565">
    <property type="component" value="Unassembled WGS sequence"/>
</dbReference>
<dbReference type="PANTHER" id="PTHR30093">
    <property type="entry name" value="GENERAL SECRETION PATHWAY PROTEIN G"/>
    <property type="match status" value="1"/>
</dbReference>
<protein>
    <submittedName>
        <fullName evidence="3">DUF1559 domain-containing protein</fullName>
    </submittedName>
</protein>
<gene>
    <name evidence="3" type="ORF">J8F10_27965</name>
</gene>
<dbReference type="Pfam" id="PF07963">
    <property type="entry name" value="N_methyl"/>
    <property type="match status" value="1"/>
</dbReference>
<feature type="domain" description="DUF1559" evidence="2">
    <location>
        <begin position="36"/>
        <end position="313"/>
    </location>
</feature>
<keyword evidence="1" id="KW-0472">Membrane</keyword>
<dbReference type="SUPFAM" id="SSF54523">
    <property type="entry name" value="Pili subunits"/>
    <property type="match status" value="1"/>
</dbReference>
<keyword evidence="4" id="KW-1185">Reference proteome</keyword>
<dbReference type="InterPro" id="IPR045584">
    <property type="entry name" value="Pilin-like"/>
</dbReference>
<dbReference type="PANTHER" id="PTHR30093:SF2">
    <property type="entry name" value="TYPE II SECRETION SYSTEM PROTEIN H"/>
    <property type="match status" value="1"/>
</dbReference>
<evidence type="ECO:0000313" key="3">
    <source>
        <dbReference type="EMBL" id="MBP3959099.1"/>
    </source>
</evidence>
<sequence length="338" mass="36083">MRRTQKRSRQAFTLIELLVVIAIIAILIGLLLPAVQKVREAAARMKCSNNLKQIGLAAMNYESGNGILPTGGIVGGTNFGTYSSYPGSQASTMAFILPYMEQDNVFKQFPQAYFTTPSTVAPWAYSTAPYSSDGNQTGPLPGTQVQIKTYECPSDNPNQNASSGMIDFYAAGDNCTNTFNTGSVCIDYIYDLTGTMAARQPGAGNYIGCAGGLGGYMGLANDSYRLYPGIYYVNSKTKLTDISDGTSNTLAFGETLGGNGITRDFHMAWFGASGMPVAWGLQDASSSQWYTFSSRHTGGIVLFSFGDGSVRGLRKGISTAAYRAIAGRADGYVLTENN</sequence>
<dbReference type="Pfam" id="PF07596">
    <property type="entry name" value="SBP_bac_10"/>
    <property type="match status" value="1"/>
</dbReference>
<organism evidence="3 4">
    <name type="scientific">Gemmata palustris</name>
    <dbReference type="NCBI Taxonomy" id="2822762"/>
    <lineage>
        <taxon>Bacteria</taxon>
        <taxon>Pseudomonadati</taxon>
        <taxon>Planctomycetota</taxon>
        <taxon>Planctomycetia</taxon>
        <taxon>Gemmatales</taxon>
        <taxon>Gemmataceae</taxon>
        <taxon>Gemmata</taxon>
    </lineage>
</organism>
<dbReference type="Gene3D" id="3.30.700.10">
    <property type="entry name" value="Glycoprotein, Type 4 Pilin"/>
    <property type="match status" value="1"/>
</dbReference>